<protein>
    <submittedName>
        <fullName evidence="2">TIGR02678 family protein</fullName>
    </submittedName>
</protein>
<dbReference type="InterPro" id="IPR013494">
    <property type="entry name" value="CHP02678"/>
</dbReference>
<feature type="region of interest" description="Disordered" evidence="1">
    <location>
        <begin position="386"/>
        <end position="466"/>
    </location>
</feature>
<reference evidence="3" key="1">
    <citation type="submission" date="2021-05" db="EMBL/GenBank/DDBJ databases">
        <title>Direct Submission.</title>
        <authorList>
            <person name="Li K."/>
            <person name="Gao J."/>
        </authorList>
    </citation>
    <scope>NUCLEOTIDE SEQUENCE [LARGE SCALE GENOMIC DNA]</scope>
    <source>
        <strain evidence="3">HDS12</strain>
    </source>
</reference>
<gene>
    <name evidence="2" type="ORF">KGD83_26260</name>
</gene>
<evidence type="ECO:0000256" key="1">
    <source>
        <dbReference type="SAM" id="MobiDB-lite"/>
    </source>
</evidence>
<organism evidence="2 3">
    <name type="scientific">Nocardiopsis akebiae</name>
    <dbReference type="NCBI Taxonomy" id="2831968"/>
    <lineage>
        <taxon>Bacteria</taxon>
        <taxon>Bacillati</taxon>
        <taxon>Actinomycetota</taxon>
        <taxon>Actinomycetes</taxon>
        <taxon>Streptosporangiales</taxon>
        <taxon>Nocardiopsidaceae</taxon>
        <taxon>Nocardiopsis</taxon>
    </lineage>
</organism>
<dbReference type="RefSeq" id="WP_212641610.1">
    <property type="nucleotide sequence ID" value="NZ_CP074132.1"/>
</dbReference>
<name>A0ABX8C420_9ACTN</name>
<sequence>METDTYSEDAALIGERQAAARALLAHPLLTERTRPAEFALVRSHTEWLVQRFQRVLGYRLTVAEDHARLIKRGLVTEVARPLARVTGAPFTPRTHTYLALSLAVLVEERGPTTVRGLAARVRSAAHEAGVDADPERGLAERRAFCAALLHLVSLGALTEDFGTIADHREDPSADAELIPHTQVLRSVAVHLPRASDDPDSFLAAARDTDPEGDHQGETALRRLLAETAVVYREELPDRQRDRLAAHQWRAAAALGNLLGCDTEVRAEGVALVMPDEAGARPVFPSDDPAGQVALALVRHLSGRLQPGRPATSAPVPEEEMNTALEALCGADAPARAEWARTAGPEIPDPGRLRERVLVLLADLGLLRGAPGRWRLTAAAARYGAETDIRVPPIQDNDEDSRTHPDPVRAPGDDEGGPDAPDAPADPRGDLGRVASVLQAVANEKVSATSGDSGDQPGPGSGGDGSG</sequence>
<evidence type="ECO:0000313" key="3">
    <source>
        <dbReference type="Proteomes" id="UP000678016"/>
    </source>
</evidence>
<evidence type="ECO:0000313" key="2">
    <source>
        <dbReference type="EMBL" id="QUX28675.1"/>
    </source>
</evidence>
<dbReference type="EMBL" id="CP074132">
    <property type="protein sequence ID" value="QUX28675.1"/>
    <property type="molecule type" value="Genomic_DNA"/>
</dbReference>
<keyword evidence="3" id="KW-1185">Reference proteome</keyword>
<proteinExistence type="predicted"/>
<feature type="compositionally biased region" description="Gly residues" evidence="1">
    <location>
        <begin position="456"/>
        <end position="466"/>
    </location>
</feature>
<dbReference type="Pfam" id="PF09661">
    <property type="entry name" value="DUF2398"/>
    <property type="match status" value="1"/>
</dbReference>
<accession>A0ABX8C420</accession>
<dbReference type="Proteomes" id="UP000678016">
    <property type="component" value="Chromosome"/>
</dbReference>